<evidence type="ECO:0000313" key="8">
    <source>
        <dbReference type="Proteomes" id="UP000473525"/>
    </source>
</evidence>
<evidence type="ECO:0000313" key="7">
    <source>
        <dbReference type="EMBL" id="MVQ48878.1"/>
    </source>
</evidence>
<evidence type="ECO:0000256" key="1">
    <source>
        <dbReference type="ARBA" id="ARBA00001541"/>
    </source>
</evidence>
<accession>A0A6L6XPH3</accession>
<proteinExistence type="predicted"/>
<comment type="catalytic activity">
    <reaction evidence="1">
        <text>L-glutamyl-[protein] + S-adenosyl-L-methionine = [protein]-L-glutamate 5-O-methyl ester + S-adenosyl-L-homocysteine</text>
        <dbReference type="Rhea" id="RHEA:24452"/>
        <dbReference type="Rhea" id="RHEA-COMP:10208"/>
        <dbReference type="Rhea" id="RHEA-COMP:10311"/>
        <dbReference type="ChEBI" id="CHEBI:29973"/>
        <dbReference type="ChEBI" id="CHEBI:57856"/>
        <dbReference type="ChEBI" id="CHEBI:59789"/>
        <dbReference type="ChEBI" id="CHEBI:82795"/>
        <dbReference type="EC" id="2.1.1.80"/>
    </reaction>
</comment>
<dbReference type="PRINTS" id="PR00996">
    <property type="entry name" value="CHERMTFRASE"/>
</dbReference>
<keyword evidence="5" id="KW-0949">S-adenosyl-L-methionine</keyword>
<reference evidence="7 8" key="1">
    <citation type="submission" date="2019-12" db="EMBL/GenBank/DDBJ databases">
        <authorList>
            <person name="Huq M.A."/>
        </authorList>
    </citation>
    <scope>NUCLEOTIDE SEQUENCE [LARGE SCALE GENOMIC DNA]</scope>
    <source>
        <strain evidence="7 8">MAH-18</strain>
    </source>
</reference>
<gene>
    <name evidence="7" type="ORF">GON03_06760</name>
</gene>
<organism evidence="7 8">
    <name type="scientific">Nocardioides agri</name>
    <dbReference type="NCBI Taxonomy" id="2682843"/>
    <lineage>
        <taxon>Bacteria</taxon>
        <taxon>Bacillati</taxon>
        <taxon>Actinomycetota</taxon>
        <taxon>Actinomycetes</taxon>
        <taxon>Propionibacteriales</taxon>
        <taxon>Nocardioidaceae</taxon>
        <taxon>Nocardioides</taxon>
    </lineage>
</organism>
<evidence type="ECO:0000256" key="4">
    <source>
        <dbReference type="ARBA" id="ARBA00022679"/>
    </source>
</evidence>
<name>A0A6L6XPH3_9ACTN</name>
<dbReference type="Pfam" id="PF03705">
    <property type="entry name" value="CheR_N"/>
    <property type="match status" value="1"/>
</dbReference>
<dbReference type="InterPro" id="IPR029063">
    <property type="entry name" value="SAM-dependent_MTases_sf"/>
</dbReference>
<dbReference type="Proteomes" id="UP000473525">
    <property type="component" value="Unassembled WGS sequence"/>
</dbReference>
<dbReference type="SUPFAM" id="SSF47757">
    <property type="entry name" value="Chemotaxis receptor methyltransferase CheR, N-terminal domain"/>
    <property type="match status" value="1"/>
</dbReference>
<dbReference type="AlphaFoldDB" id="A0A6L6XPH3"/>
<protein>
    <recommendedName>
        <fullName evidence="2">protein-glutamate O-methyltransferase</fullName>
        <ecNumber evidence="2">2.1.1.80</ecNumber>
    </recommendedName>
</protein>
<dbReference type="Gene3D" id="1.10.155.10">
    <property type="entry name" value="Chemotaxis receptor methyltransferase CheR, N-terminal domain"/>
    <property type="match status" value="1"/>
</dbReference>
<dbReference type="InterPro" id="IPR022642">
    <property type="entry name" value="CheR_C"/>
</dbReference>
<dbReference type="InterPro" id="IPR036804">
    <property type="entry name" value="CheR_N_sf"/>
</dbReference>
<dbReference type="GO" id="GO:0032259">
    <property type="term" value="P:methylation"/>
    <property type="evidence" value="ECO:0007669"/>
    <property type="project" value="UniProtKB-KW"/>
</dbReference>
<keyword evidence="3 7" id="KW-0489">Methyltransferase</keyword>
<dbReference type="InterPro" id="IPR000780">
    <property type="entry name" value="CheR_MeTrfase"/>
</dbReference>
<dbReference type="Gene3D" id="3.40.50.150">
    <property type="entry name" value="Vaccinia Virus protein VP39"/>
    <property type="match status" value="1"/>
</dbReference>
<dbReference type="InterPro" id="IPR050903">
    <property type="entry name" value="Bact_Chemotaxis_MeTrfase"/>
</dbReference>
<keyword evidence="4 7" id="KW-0808">Transferase</keyword>
<comment type="caution">
    <text evidence="7">The sequence shown here is derived from an EMBL/GenBank/DDBJ whole genome shotgun (WGS) entry which is preliminary data.</text>
</comment>
<dbReference type="EMBL" id="WSEK01000004">
    <property type="protein sequence ID" value="MVQ48878.1"/>
    <property type="molecule type" value="Genomic_DNA"/>
</dbReference>
<dbReference type="Pfam" id="PF01739">
    <property type="entry name" value="CheR"/>
    <property type="match status" value="1"/>
</dbReference>
<dbReference type="InterPro" id="IPR022641">
    <property type="entry name" value="CheR_N"/>
</dbReference>
<dbReference type="RefSeq" id="WP_181645006.1">
    <property type="nucleotide sequence ID" value="NZ_WSEK01000004.1"/>
</dbReference>
<dbReference type="SUPFAM" id="SSF53335">
    <property type="entry name" value="S-adenosyl-L-methionine-dependent methyltransferases"/>
    <property type="match status" value="1"/>
</dbReference>
<sequence length="279" mass="31936">MTISSSAFTFVRELVRAESAIVLEPGKEYLVESRLVPLARAAGHPDVDAYVAQLSTRRSPAALKQVVEALTTNETSWFRDTDPYTTLRETIFPELARNRPRKQLRVWAAACSSGQEPYSIVMTAMDTPALAGWRVDVTATDLSEEMLERGRRGEYSQLEVNRGLPATTLVRHFERQGLNWRINQSIRERVEFRHLNLTRPFPPMGQFDVVFLRNVLIYFDMPTKREVLQRVRQVLAPDGHLFLGAAEMTMGVDDAWERVPAGRSSVYRIREEQRTCVPW</sequence>
<dbReference type="PANTHER" id="PTHR24422:SF21">
    <property type="entry name" value="CHEMOTAXIS PROTEIN METHYLTRANSFERASE 1"/>
    <property type="match status" value="1"/>
</dbReference>
<dbReference type="GO" id="GO:0008983">
    <property type="term" value="F:protein-glutamate O-methyltransferase activity"/>
    <property type="evidence" value="ECO:0007669"/>
    <property type="project" value="UniProtKB-EC"/>
</dbReference>
<dbReference type="PANTHER" id="PTHR24422">
    <property type="entry name" value="CHEMOTAXIS PROTEIN METHYLTRANSFERASE"/>
    <property type="match status" value="1"/>
</dbReference>
<dbReference type="PROSITE" id="PS50123">
    <property type="entry name" value="CHER"/>
    <property type="match status" value="1"/>
</dbReference>
<dbReference type="EC" id="2.1.1.80" evidence="2"/>
<evidence type="ECO:0000256" key="2">
    <source>
        <dbReference type="ARBA" id="ARBA00012534"/>
    </source>
</evidence>
<evidence type="ECO:0000256" key="5">
    <source>
        <dbReference type="ARBA" id="ARBA00022691"/>
    </source>
</evidence>
<dbReference type="SMART" id="SM00138">
    <property type="entry name" value="MeTrc"/>
    <property type="match status" value="1"/>
</dbReference>
<keyword evidence="8" id="KW-1185">Reference proteome</keyword>
<evidence type="ECO:0000259" key="6">
    <source>
        <dbReference type="PROSITE" id="PS50123"/>
    </source>
</evidence>
<evidence type="ECO:0000256" key="3">
    <source>
        <dbReference type="ARBA" id="ARBA00022603"/>
    </source>
</evidence>
<dbReference type="CDD" id="cd02440">
    <property type="entry name" value="AdoMet_MTases"/>
    <property type="match status" value="1"/>
</dbReference>
<feature type="domain" description="CheR-type methyltransferase" evidence="6">
    <location>
        <begin position="1"/>
        <end position="272"/>
    </location>
</feature>